<dbReference type="AlphaFoldDB" id="A0AAV5DWD6"/>
<accession>A0AAV5DWD6</accession>
<evidence type="ECO:0000313" key="3">
    <source>
        <dbReference type="Proteomes" id="UP001054889"/>
    </source>
</evidence>
<proteinExistence type="predicted"/>
<sequence>MAPASPSWVILDTIPRVSAGEPRRGNAAISLDLAAPPRVTRLTAGPTIFPIDPDTKAGVPYPCILAADPASGLLLAIAPPSISERAPASPRVWRGPDGAERVVHVGRIPDPAYLVLDLPSAAASRVPDPDVLNASSLGVIAAPTTTGAGGYMVAEFQNMVGSHDAELVCFSSDTGEWVEKEVANPLPSWIWTFDDVVAHDGRLWWVDTAAGLLACDPFADKPDMAYVPLPKAGGGKRYRGCGYCAERTAASRRCVKLSGGKFRCVEMGLPCGSKVGGAPKITMRTLEDPKTALWTLEYQVSFAEIWASESYKAAGLPEKAPVVALVHPKNPDVVYFFLGEYIFGVDVPARKVVECAAHDLDVPASEGGASSLSVLAWELPPTLTAGSATLQFPVFPV</sequence>
<dbReference type="InterPro" id="IPR011676">
    <property type="entry name" value="DUF1618"/>
</dbReference>
<keyword evidence="3" id="KW-1185">Reference proteome</keyword>
<dbReference type="EMBL" id="BQKI01000071">
    <property type="protein sequence ID" value="GJN14705.1"/>
    <property type="molecule type" value="Genomic_DNA"/>
</dbReference>
<comment type="caution">
    <text evidence="2">The sequence shown here is derived from an EMBL/GenBank/DDBJ whole genome shotgun (WGS) entry which is preliminary data.</text>
</comment>
<protein>
    <recommendedName>
        <fullName evidence="1">DUF1618 domain-containing protein</fullName>
    </recommendedName>
</protein>
<feature type="domain" description="DUF1618" evidence="1">
    <location>
        <begin position="205"/>
        <end position="335"/>
    </location>
</feature>
<reference evidence="2" key="2">
    <citation type="submission" date="2021-12" db="EMBL/GenBank/DDBJ databases">
        <title>Resequencing data analysis of finger millet.</title>
        <authorList>
            <person name="Hatakeyama M."/>
            <person name="Aluri S."/>
            <person name="Balachadran M.T."/>
            <person name="Sivarajan S.R."/>
            <person name="Poveda L."/>
            <person name="Shimizu-Inatsugi R."/>
            <person name="Schlapbach R."/>
            <person name="Sreeman S.M."/>
            <person name="Shimizu K.K."/>
        </authorList>
    </citation>
    <scope>NUCLEOTIDE SEQUENCE</scope>
</reference>
<organism evidence="2 3">
    <name type="scientific">Eleusine coracana subsp. coracana</name>
    <dbReference type="NCBI Taxonomy" id="191504"/>
    <lineage>
        <taxon>Eukaryota</taxon>
        <taxon>Viridiplantae</taxon>
        <taxon>Streptophyta</taxon>
        <taxon>Embryophyta</taxon>
        <taxon>Tracheophyta</taxon>
        <taxon>Spermatophyta</taxon>
        <taxon>Magnoliopsida</taxon>
        <taxon>Liliopsida</taxon>
        <taxon>Poales</taxon>
        <taxon>Poaceae</taxon>
        <taxon>PACMAD clade</taxon>
        <taxon>Chloridoideae</taxon>
        <taxon>Cynodonteae</taxon>
        <taxon>Eleusininae</taxon>
        <taxon>Eleusine</taxon>
    </lineage>
</organism>
<dbReference type="PANTHER" id="PTHR33086">
    <property type="entry name" value="OS05G0468200 PROTEIN-RELATED"/>
    <property type="match status" value="1"/>
</dbReference>
<dbReference type="Proteomes" id="UP001054889">
    <property type="component" value="Unassembled WGS sequence"/>
</dbReference>
<gene>
    <name evidence="2" type="primary">gb01560</name>
    <name evidence="2" type="ORF">PR202_gb01560</name>
</gene>
<reference evidence="2" key="1">
    <citation type="journal article" date="2018" name="DNA Res.">
        <title>Multiple hybrid de novo genome assembly of finger millet, an orphan allotetraploid crop.</title>
        <authorList>
            <person name="Hatakeyama M."/>
            <person name="Aluri S."/>
            <person name="Balachadran M.T."/>
            <person name="Sivarajan S.R."/>
            <person name="Patrignani A."/>
            <person name="Gruter S."/>
            <person name="Poveda L."/>
            <person name="Shimizu-Inatsugi R."/>
            <person name="Baeten J."/>
            <person name="Francoijs K.J."/>
            <person name="Nataraja K.N."/>
            <person name="Reddy Y.A.N."/>
            <person name="Phadnis S."/>
            <person name="Ravikumar R.L."/>
            <person name="Schlapbach R."/>
            <person name="Sreeman S.M."/>
            <person name="Shimizu K.K."/>
        </authorList>
    </citation>
    <scope>NUCLEOTIDE SEQUENCE</scope>
</reference>
<evidence type="ECO:0000313" key="2">
    <source>
        <dbReference type="EMBL" id="GJN14705.1"/>
    </source>
</evidence>
<name>A0AAV5DWD6_ELECO</name>
<dbReference type="PANTHER" id="PTHR33086:SF44">
    <property type="entry name" value="OS03G0683600 PROTEIN"/>
    <property type="match status" value="1"/>
</dbReference>
<evidence type="ECO:0000259" key="1">
    <source>
        <dbReference type="Pfam" id="PF07762"/>
    </source>
</evidence>
<dbReference type="Pfam" id="PF07762">
    <property type="entry name" value="DUF1618"/>
    <property type="match status" value="1"/>
</dbReference>